<comment type="caution">
    <text evidence="1">The sequence shown here is derived from an EMBL/GenBank/DDBJ whole genome shotgun (WGS) entry which is preliminary data.</text>
</comment>
<dbReference type="EMBL" id="RWGY01000005">
    <property type="protein sequence ID" value="TVU43677.1"/>
    <property type="molecule type" value="Genomic_DNA"/>
</dbReference>
<evidence type="ECO:0000313" key="2">
    <source>
        <dbReference type="Proteomes" id="UP000324897"/>
    </source>
</evidence>
<reference evidence="1 2" key="1">
    <citation type="journal article" date="2019" name="Sci. Rep.">
        <title>A high-quality genome of Eragrostis curvula grass provides insights into Poaceae evolution and supports new strategies to enhance forage quality.</title>
        <authorList>
            <person name="Carballo J."/>
            <person name="Santos B.A.C.M."/>
            <person name="Zappacosta D."/>
            <person name="Garbus I."/>
            <person name="Selva J.P."/>
            <person name="Gallo C.A."/>
            <person name="Diaz A."/>
            <person name="Albertini E."/>
            <person name="Caccamo M."/>
            <person name="Echenique V."/>
        </authorList>
    </citation>
    <scope>NUCLEOTIDE SEQUENCE [LARGE SCALE GENOMIC DNA]</scope>
    <source>
        <strain evidence="2">cv. Victoria</strain>
        <tissue evidence="1">Leaf</tissue>
    </source>
</reference>
<dbReference type="Proteomes" id="UP000324897">
    <property type="component" value="Unassembled WGS sequence"/>
</dbReference>
<keyword evidence="2" id="KW-1185">Reference proteome</keyword>
<accession>A0A5J9W6U5</accession>
<protein>
    <submittedName>
        <fullName evidence="1">Uncharacterized protein</fullName>
    </submittedName>
</protein>
<name>A0A5J9W6U5_9POAL</name>
<proteinExistence type="predicted"/>
<evidence type="ECO:0000313" key="1">
    <source>
        <dbReference type="EMBL" id="TVU43677.1"/>
    </source>
</evidence>
<organism evidence="1 2">
    <name type="scientific">Eragrostis curvula</name>
    <name type="common">weeping love grass</name>
    <dbReference type="NCBI Taxonomy" id="38414"/>
    <lineage>
        <taxon>Eukaryota</taxon>
        <taxon>Viridiplantae</taxon>
        <taxon>Streptophyta</taxon>
        <taxon>Embryophyta</taxon>
        <taxon>Tracheophyta</taxon>
        <taxon>Spermatophyta</taxon>
        <taxon>Magnoliopsida</taxon>
        <taxon>Liliopsida</taxon>
        <taxon>Poales</taxon>
        <taxon>Poaceae</taxon>
        <taxon>PACMAD clade</taxon>
        <taxon>Chloridoideae</taxon>
        <taxon>Eragrostideae</taxon>
        <taxon>Eragrostidinae</taxon>
        <taxon>Eragrostis</taxon>
    </lineage>
</organism>
<dbReference type="Gramene" id="TVU43677">
    <property type="protein sequence ID" value="TVU43677"/>
    <property type="gene ID" value="EJB05_10164"/>
</dbReference>
<feature type="non-terminal residue" evidence="1">
    <location>
        <position position="129"/>
    </location>
</feature>
<sequence length="129" mass="13651">MGFYFGGGSVPTSPESFPAAAVPALTMPHFGPRFSHRTGSIWEPVLPDLLTAATQVAPQGSDSEPTFCTPMRRPNLVSSSGAVLVANSSILLQSFCLDIFAGTSKLNLERGVANRVSRYLIIGILVLPC</sequence>
<dbReference type="AlphaFoldDB" id="A0A5J9W6U5"/>
<gene>
    <name evidence="1" type="ORF">EJB05_10164</name>
</gene>